<dbReference type="FunFam" id="3.30.565.10:FF:000010">
    <property type="entry name" value="Sensor histidine kinase RcsC"/>
    <property type="match status" value="1"/>
</dbReference>
<evidence type="ECO:0000256" key="8">
    <source>
        <dbReference type="ARBA" id="ARBA00022777"/>
    </source>
</evidence>
<dbReference type="AlphaFoldDB" id="A0A2M7FYM1"/>
<dbReference type="SMART" id="SM00448">
    <property type="entry name" value="REC"/>
    <property type="match status" value="1"/>
</dbReference>
<keyword evidence="9" id="KW-0067">ATP-binding</keyword>
<dbReference type="Pfam" id="PF00989">
    <property type="entry name" value="PAS"/>
    <property type="match status" value="1"/>
</dbReference>
<dbReference type="CDD" id="cd16922">
    <property type="entry name" value="HATPase_EvgS-ArcB-TorS-like"/>
    <property type="match status" value="1"/>
</dbReference>
<dbReference type="GO" id="GO:0009927">
    <property type="term" value="F:histidine phosphotransfer kinase activity"/>
    <property type="evidence" value="ECO:0007669"/>
    <property type="project" value="TreeGrafter"/>
</dbReference>
<evidence type="ECO:0000256" key="3">
    <source>
        <dbReference type="ARBA" id="ARBA00012438"/>
    </source>
</evidence>
<keyword evidence="6" id="KW-0812">Transmembrane</keyword>
<dbReference type="PRINTS" id="PR00344">
    <property type="entry name" value="BCTRLSENSOR"/>
</dbReference>
<dbReference type="InterPro" id="IPR001789">
    <property type="entry name" value="Sig_transdc_resp-reg_receiver"/>
</dbReference>
<comment type="caution">
    <text evidence="15">The sequence shown here is derived from an EMBL/GenBank/DDBJ whole genome shotgun (WGS) entry which is preliminary data.</text>
</comment>
<dbReference type="CDD" id="cd00082">
    <property type="entry name" value="HisKA"/>
    <property type="match status" value="1"/>
</dbReference>
<proteinExistence type="predicted"/>
<dbReference type="Proteomes" id="UP000231019">
    <property type="component" value="Unassembled WGS sequence"/>
</dbReference>
<feature type="domain" description="Histidine kinase" evidence="13">
    <location>
        <begin position="193"/>
        <end position="414"/>
    </location>
</feature>
<dbReference type="InterPro" id="IPR003594">
    <property type="entry name" value="HATPase_dom"/>
</dbReference>
<protein>
    <recommendedName>
        <fullName evidence="3">histidine kinase</fullName>
        <ecNumber evidence="3">2.7.13.3</ecNumber>
    </recommendedName>
</protein>
<dbReference type="InterPro" id="IPR036097">
    <property type="entry name" value="HisK_dim/P_sf"/>
</dbReference>
<dbReference type="PROSITE" id="PS50110">
    <property type="entry name" value="RESPONSE_REGULATORY"/>
    <property type="match status" value="1"/>
</dbReference>
<evidence type="ECO:0000256" key="4">
    <source>
        <dbReference type="ARBA" id="ARBA00022553"/>
    </source>
</evidence>
<dbReference type="SMART" id="SM00388">
    <property type="entry name" value="HisKA"/>
    <property type="match status" value="1"/>
</dbReference>
<feature type="domain" description="Response regulatory" evidence="14">
    <location>
        <begin position="435"/>
        <end position="551"/>
    </location>
</feature>
<dbReference type="SMART" id="SM00387">
    <property type="entry name" value="HATPase_c"/>
    <property type="match status" value="1"/>
</dbReference>
<dbReference type="InterPro" id="IPR005467">
    <property type="entry name" value="His_kinase_dom"/>
</dbReference>
<dbReference type="Pfam" id="PF00072">
    <property type="entry name" value="Response_reg"/>
    <property type="match status" value="1"/>
</dbReference>
<keyword evidence="8" id="KW-0418">Kinase</keyword>
<comment type="subcellular location">
    <subcellularLocation>
        <location evidence="2">Membrane</location>
    </subcellularLocation>
</comment>
<keyword evidence="11" id="KW-0472">Membrane</keyword>
<evidence type="ECO:0000256" key="6">
    <source>
        <dbReference type="ARBA" id="ARBA00022692"/>
    </source>
</evidence>
<dbReference type="PANTHER" id="PTHR43047:SF72">
    <property type="entry name" value="OSMOSENSING HISTIDINE PROTEIN KINASE SLN1"/>
    <property type="match status" value="1"/>
</dbReference>
<dbReference type="InterPro" id="IPR013767">
    <property type="entry name" value="PAS_fold"/>
</dbReference>
<keyword evidence="5" id="KW-0808">Transferase</keyword>
<reference evidence="15 16" key="1">
    <citation type="submission" date="2017-09" db="EMBL/GenBank/DDBJ databases">
        <title>Depth-based differentiation of microbial function through sediment-hosted aquifers and enrichment of novel symbionts in the deep terrestrial subsurface.</title>
        <authorList>
            <person name="Probst A.J."/>
            <person name="Ladd B."/>
            <person name="Jarett J.K."/>
            <person name="Geller-Mcgrath D.E."/>
            <person name="Sieber C.M."/>
            <person name="Emerson J.B."/>
            <person name="Anantharaman K."/>
            <person name="Thomas B.C."/>
            <person name="Malmstrom R."/>
            <person name="Stieglmeier M."/>
            <person name="Klingl A."/>
            <person name="Woyke T."/>
            <person name="Ryan C.M."/>
            <person name="Banfield J.F."/>
        </authorList>
    </citation>
    <scope>NUCLEOTIDE SEQUENCE [LARGE SCALE GENOMIC DNA]</scope>
    <source>
        <strain evidence="15">CG17_big_fil_post_rev_8_21_14_2_50_48_46</strain>
    </source>
</reference>
<dbReference type="InterPro" id="IPR003661">
    <property type="entry name" value="HisK_dim/P_dom"/>
</dbReference>
<dbReference type="GO" id="GO:0005524">
    <property type="term" value="F:ATP binding"/>
    <property type="evidence" value="ECO:0007669"/>
    <property type="project" value="UniProtKB-KW"/>
</dbReference>
<dbReference type="InterPro" id="IPR035965">
    <property type="entry name" value="PAS-like_dom_sf"/>
</dbReference>
<dbReference type="GO" id="GO:0006355">
    <property type="term" value="P:regulation of DNA-templated transcription"/>
    <property type="evidence" value="ECO:0007669"/>
    <property type="project" value="InterPro"/>
</dbReference>
<feature type="modified residue" description="4-aspartylphosphate" evidence="12">
    <location>
        <position position="484"/>
    </location>
</feature>
<evidence type="ECO:0000313" key="15">
    <source>
        <dbReference type="EMBL" id="PIW14316.1"/>
    </source>
</evidence>
<dbReference type="PANTHER" id="PTHR43047">
    <property type="entry name" value="TWO-COMPONENT HISTIDINE PROTEIN KINASE"/>
    <property type="match status" value="1"/>
</dbReference>
<dbReference type="EC" id="2.7.13.3" evidence="3"/>
<dbReference type="InterPro" id="IPR036890">
    <property type="entry name" value="HATPase_C_sf"/>
</dbReference>
<dbReference type="Gene3D" id="1.10.287.130">
    <property type="match status" value="1"/>
</dbReference>
<dbReference type="SUPFAM" id="SSF55874">
    <property type="entry name" value="ATPase domain of HSP90 chaperone/DNA topoisomerase II/histidine kinase"/>
    <property type="match status" value="1"/>
</dbReference>
<keyword evidence="7" id="KW-0547">Nucleotide-binding</keyword>
<organism evidence="15 16">
    <name type="scientific">bacterium (Candidatus Blackallbacteria) CG17_big_fil_post_rev_8_21_14_2_50_48_46</name>
    <dbReference type="NCBI Taxonomy" id="2014261"/>
    <lineage>
        <taxon>Bacteria</taxon>
        <taxon>Candidatus Blackallbacteria</taxon>
    </lineage>
</organism>
<evidence type="ECO:0000259" key="14">
    <source>
        <dbReference type="PROSITE" id="PS50110"/>
    </source>
</evidence>
<name>A0A2M7FYM1_9BACT</name>
<dbReference type="SUPFAM" id="SSF55785">
    <property type="entry name" value="PYP-like sensor domain (PAS domain)"/>
    <property type="match status" value="1"/>
</dbReference>
<dbReference type="Gene3D" id="3.30.450.20">
    <property type="entry name" value="PAS domain"/>
    <property type="match status" value="1"/>
</dbReference>
<evidence type="ECO:0000256" key="11">
    <source>
        <dbReference type="ARBA" id="ARBA00023136"/>
    </source>
</evidence>
<dbReference type="InterPro" id="IPR004358">
    <property type="entry name" value="Sig_transdc_His_kin-like_C"/>
</dbReference>
<dbReference type="GO" id="GO:0000155">
    <property type="term" value="F:phosphorelay sensor kinase activity"/>
    <property type="evidence" value="ECO:0007669"/>
    <property type="project" value="InterPro"/>
</dbReference>
<keyword evidence="4 12" id="KW-0597">Phosphoprotein</keyword>
<dbReference type="GO" id="GO:0005886">
    <property type="term" value="C:plasma membrane"/>
    <property type="evidence" value="ECO:0007669"/>
    <property type="project" value="TreeGrafter"/>
</dbReference>
<sequence length="656" mass="74145">MNALSLALSIEDIHAVDEKMSQNEASSPLNLTQEAGCQQRILNALPVPAVYSSLENKILFWNQAFEAQWGAELDAYLYQPIERLFEPIAWQPSELEIQLMALAQEQTHATVLLPQWELKRFSETQTKAQITRSLVLNAMGQAEGKLWMIEDPNPCWESSQALYDLNAELELLVEKRTQELKAANQAKSLFLANMSHEIRTPMNAILGFSQLLQQQIQEPRWQKYLQAIYSSGQNLLGLINDILDLSKIEAGKMTVELQPVNLKQVFQDLLLSMGLSFENKGLRLSFSVAPELPAALALDPLRLKQILTNLLGNALKFTTHGEVAVSVFYQPESADWGRLQIAVSDTGIGISEANQKRIFHAFEQIHQSYLKDIVGTGLGLAISRQLVQLMGGEIHLKSEEQKGSVFTLVFPRVETVLAPETTAENWQNIQFQPARLLLVDDLESNLLLLESQLLDFPFELSFAKNGQEACDLARKYLPDLILMDIKMPVMDGIEAMRILKANPLTQVIPVVALTASGLREEEQTLLEAGFQDYLRKPIEFKYLIQNMKKYLPYQTLAVSMPAEERSLELSAIDRLSLTQILQSELMPFWLKVKNSLILNELDEFNQRLKELSNAYSCPTLQHFSSQLEARLQAFELDQVHVLLGEFPQIVQTLCKP</sequence>
<dbReference type="Pfam" id="PF02518">
    <property type="entry name" value="HATPase_c"/>
    <property type="match status" value="1"/>
</dbReference>
<keyword evidence="10" id="KW-1133">Transmembrane helix</keyword>
<dbReference type="EMBL" id="PFFQ01000061">
    <property type="protein sequence ID" value="PIW14316.1"/>
    <property type="molecule type" value="Genomic_DNA"/>
</dbReference>
<dbReference type="SUPFAM" id="SSF47384">
    <property type="entry name" value="Homodimeric domain of signal transducing histidine kinase"/>
    <property type="match status" value="1"/>
</dbReference>
<comment type="catalytic activity">
    <reaction evidence="1">
        <text>ATP + protein L-histidine = ADP + protein N-phospho-L-histidine.</text>
        <dbReference type="EC" id="2.7.13.3"/>
    </reaction>
</comment>
<dbReference type="InterPro" id="IPR011006">
    <property type="entry name" value="CheY-like_superfamily"/>
</dbReference>
<dbReference type="PROSITE" id="PS50109">
    <property type="entry name" value="HIS_KIN"/>
    <property type="match status" value="1"/>
</dbReference>
<evidence type="ECO:0000256" key="7">
    <source>
        <dbReference type="ARBA" id="ARBA00022741"/>
    </source>
</evidence>
<evidence type="ECO:0000259" key="13">
    <source>
        <dbReference type="PROSITE" id="PS50109"/>
    </source>
</evidence>
<evidence type="ECO:0000256" key="2">
    <source>
        <dbReference type="ARBA" id="ARBA00004370"/>
    </source>
</evidence>
<dbReference type="Gene3D" id="3.40.50.2300">
    <property type="match status" value="1"/>
</dbReference>
<evidence type="ECO:0000256" key="10">
    <source>
        <dbReference type="ARBA" id="ARBA00022989"/>
    </source>
</evidence>
<evidence type="ECO:0000256" key="5">
    <source>
        <dbReference type="ARBA" id="ARBA00022679"/>
    </source>
</evidence>
<dbReference type="SUPFAM" id="SSF52172">
    <property type="entry name" value="CheY-like"/>
    <property type="match status" value="1"/>
</dbReference>
<accession>A0A2M7FYM1</accession>
<evidence type="ECO:0000256" key="9">
    <source>
        <dbReference type="ARBA" id="ARBA00022840"/>
    </source>
</evidence>
<evidence type="ECO:0000256" key="12">
    <source>
        <dbReference type="PROSITE-ProRule" id="PRU00169"/>
    </source>
</evidence>
<dbReference type="FunFam" id="1.10.287.130:FF:000004">
    <property type="entry name" value="Ethylene receptor 1"/>
    <property type="match status" value="1"/>
</dbReference>
<evidence type="ECO:0000313" key="16">
    <source>
        <dbReference type="Proteomes" id="UP000231019"/>
    </source>
</evidence>
<dbReference type="Pfam" id="PF00512">
    <property type="entry name" value="HisKA"/>
    <property type="match status" value="1"/>
</dbReference>
<evidence type="ECO:0000256" key="1">
    <source>
        <dbReference type="ARBA" id="ARBA00000085"/>
    </source>
</evidence>
<dbReference type="Gene3D" id="3.30.565.10">
    <property type="entry name" value="Histidine kinase-like ATPase, C-terminal domain"/>
    <property type="match status" value="1"/>
</dbReference>
<gene>
    <name evidence="15" type="ORF">COW36_22125</name>
</gene>